<gene>
    <name evidence="4" type="ORF">DGYR_LOCUS812</name>
</gene>
<dbReference type="SUPFAM" id="SSF48403">
    <property type="entry name" value="Ankyrin repeat"/>
    <property type="match status" value="1"/>
</dbReference>
<name>A0A7I8V8J9_9ANNE</name>
<dbReference type="Gene3D" id="1.25.40.20">
    <property type="entry name" value="Ankyrin repeat-containing domain"/>
    <property type="match status" value="1"/>
</dbReference>
<dbReference type="Pfam" id="PF12796">
    <property type="entry name" value="Ank_2"/>
    <property type="match status" value="2"/>
</dbReference>
<dbReference type="EMBL" id="CAJFCJ010000001">
    <property type="protein sequence ID" value="CAD5111525.1"/>
    <property type="molecule type" value="Genomic_DNA"/>
</dbReference>
<dbReference type="PROSITE" id="PS50088">
    <property type="entry name" value="ANK_REPEAT"/>
    <property type="match status" value="1"/>
</dbReference>
<dbReference type="PROSITE" id="PS50297">
    <property type="entry name" value="ANK_REP_REGION"/>
    <property type="match status" value="1"/>
</dbReference>
<protein>
    <submittedName>
        <fullName evidence="4">Uncharacterized protein</fullName>
    </submittedName>
</protein>
<keyword evidence="1" id="KW-0677">Repeat</keyword>
<dbReference type="PANTHER" id="PTHR24186">
    <property type="entry name" value="PROTEIN PHOSPHATASE 1 REGULATORY SUBUNIT"/>
    <property type="match status" value="1"/>
</dbReference>
<dbReference type="PANTHER" id="PTHR24186:SF46">
    <property type="entry name" value="PROTEIN ACCELERATED CELL DEATH 6-LIKE"/>
    <property type="match status" value="1"/>
</dbReference>
<dbReference type="AlphaFoldDB" id="A0A7I8V8J9"/>
<dbReference type="OrthoDB" id="20872at2759"/>
<evidence type="ECO:0000256" key="1">
    <source>
        <dbReference type="ARBA" id="ARBA00022737"/>
    </source>
</evidence>
<keyword evidence="5" id="KW-1185">Reference proteome</keyword>
<comment type="caution">
    <text evidence="4">The sequence shown here is derived from an EMBL/GenBank/DDBJ whole genome shotgun (WGS) entry which is preliminary data.</text>
</comment>
<dbReference type="GO" id="GO:0005886">
    <property type="term" value="C:plasma membrane"/>
    <property type="evidence" value="ECO:0007669"/>
    <property type="project" value="TreeGrafter"/>
</dbReference>
<dbReference type="InterPro" id="IPR036770">
    <property type="entry name" value="Ankyrin_rpt-contain_sf"/>
</dbReference>
<evidence type="ECO:0000313" key="4">
    <source>
        <dbReference type="EMBL" id="CAD5111525.1"/>
    </source>
</evidence>
<reference evidence="4 5" key="1">
    <citation type="submission" date="2020-08" db="EMBL/GenBank/DDBJ databases">
        <authorList>
            <person name="Hejnol A."/>
        </authorList>
    </citation>
    <scope>NUCLEOTIDE SEQUENCE [LARGE SCALE GENOMIC DNA]</scope>
</reference>
<evidence type="ECO:0000256" key="2">
    <source>
        <dbReference type="ARBA" id="ARBA00023043"/>
    </source>
</evidence>
<accession>A0A7I8V8J9</accession>
<dbReference type="InterPro" id="IPR002110">
    <property type="entry name" value="Ankyrin_rpt"/>
</dbReference>
<organism evidence="4 5">
    <name type="scientific">Dimorphilus gyrociliatus</name>
    <dbReference type="NCBI Taxonomy" id="2664684"/>
    <lineage>
        <taxon>Eukaryota</taxon>
        <taxon>Metazoa</taxon>
        <taxon>Spiralia</taxon>
        <taxon>Lophotrochozoa</taxon>
        <taxon>Annelida</taxon>
        <taxon>Polychaeta</taxon>
        <taxon>Polychaeta incertae sedis</taxon>
        <taxon>Dinophilidae</taxon>
        <taxon>Dimorphilus</taxon>
    </lineage>
</organism>
<evidence type="ECO:0000313" key="5">
    <source>
        <dbReference type="Proteomes" id="UP000549394"/>
    </source>
</evidence>
<feature type="repeat" description="ANK" evidence="3">
    <location>
        <begin position="129"/>
        <end position="161"/>
    </location>
</feature>
<sequence length="182" mass="20610">MTNIEMTTKEFSNISIKDTNSTAKASNVFNLASEGQIDQLKHLSRQELHKRDENGASVLLYAAKNMHVEVIKMLMELSPSLFFTNDNRGQNALHYAAKNTKLNDIDRILSFINICTKFDENCLKVQDEIGLTPLHVAVSRNNEEFVKSLMKYKSYLNIEAVDNFGSTALIESVKCGWTNICR</sequence>
<keyword evidence="2 3" id="KW-0040">ANK repeat</keyword>
<dbReference type="SMART" id="SM00248">
    <property type="entry name" value="ANK"/>
    <property type="match status" value="3"/>
</dbReference>
<evidence type="ECO:0000256" key="3">
    <source>
        <dbReference type="PROSITE-ProRule" id="PRU00023"/>
    </source>
</evidence>
<proteinExistence type="predicted"/>
<dbReference type="Proteomes" id="UP000549394">
    <property type="component" value="Unassembled WGS sequence"/>
</dbReference>